<keyword evidence="2 4" id="KW-0560">Oxidoreductase</keyword>
<dbReference type="FunFam" id="3.40.309.10:FF:000012">
    <property type="entry name" value="Betaine aldehyde dehydrogenase"/>
    <property type="match status" value="1"/>
</dbReference>
<evidence type="ECO:0000259" key="5">
    <source>
        <dbReference type="Pfam" id="PF00171"/>
    </source>
</evidence>
<dbReference type="InterPro" id="IPR016160">
    <property type="entry name" value="Ald_DH_CS_CYS"/>
</dbReference>
<dbReference type="EMBL" id="FOJN01000018">
    <property type="protein sequence ID" value="SFA61576.1"/>
    <property type="molecule type" value="Genomic_DNA"/>
</dbReference>
<dbReference type="SUPFAM" id="SSF53720">
    <property type="entry name" value="ALDH-like"/>
    <property type="match status" value="1"/>
</dbReference>
<sequence>MTTTTTRPVVDLPAPLLRIGGRARDAADGRTFESHDPATGDHVASVAFSSAADVDDAVRAARAQVDGGPWSRLSGAERGRLLLAVADLIDRECGRLAALEAVEMGKLYRDSVAGDIPCAAAVFRHFAGWADKIAGTAALVSDVGPQRRFGYTLRQPLGVVAAITPWNNPLLIAAWKVAPALAAGNTVVIKPAEDASLSTLLLADLADEAGIPPGVINVVTGLGDITGAALAQHPGVDKVTFTGSPRVGATISSLAGSTYRKIVLELGGKAPQLIFDDADLDAAMPWIAMGSFYHQGQVCAAGTRVLVHESVADRVVDGLVAAARASVIGDPFDERSTMGTIVNERQLARITGYIDAGVAEGADLVVGGRRVNAPGCYVEPTVFRGHNRLTIAREEIFGPVATVIPFRTTEEAVALANDTRYGLNAMVYSENISRVQSVVEQLRVGTVWVNGWGVPDPALPWGGRGGSGVGRELGRSGLDGETEEKTVHVGYPGVTAASGAVL</sequence>
<evidence type="ECO:0000256" key="1">
    <source>
        <dbReference type="ARBA" id="ARBA00009986"/>
    </source>
</evidence>
<evidence type="ECO:0000313" key="7">
    <source>
        <dbReference type="Proteomes" id="UP000182054"/>
    </source>
</evidence>
<organism evidence="6 7">
    <name type="scientific">Rhodococcoides kroppenstedtii</name>
    <dbReference type="NCBI Taxonomy" id="293050"/>
    <lineage>
        <taxon>Bacteria</taxon>
        <taxon>Bacillati</taxon>
        <taxon>Actinomycetota</taxon>
        <taxon>Actinomycetes</taxon>
        <taxon>Mycobacteriales</taxon>
        <taxon>Nocardiaceae</taxon>
        <taxon>Rhodococcoides</taxon>
    </lineage>
</organism>
<protein>
    <submittedName>
        <fullName evidence="6">Betaine-aldehyde dehydrogenase</fullName>
    </submittedName>
</protein>
<dbReference type="RefSeq" id="WP_068365651.1">
    <property type="nucleotide sequence ID" value="NZ_FOJN01000018.1"/>
</dbReference>
<feature type="active site" evidence="3">
    <location>
        <position position="265"/>
    </location>
</feature>
<dbReference type="OrthoDB" id="6882680at2"/>
<dbReference type="Pfam" id="PF00171">
    <property type="entry name" value="Aldedh"/>
    <property type="match status" value="1"/>
</dbReference>
<proteinExistence type="inferred from homology"/>
<evidence type="ECO:0000313" key="6">
    <source>
        <dbReference type="EMBL" id="SFA61576.1"/>
    </source>
</evidence>
<comment type="similarity">
    <text evidence="1 4">Belongs to the aldehyde dehydrogenase family.</text>
</comment>
<evidence type="ECO:0000256" key="3">
    <source>
        <dbReference type="PROSITE-ProRule" id="PRU10007"/>
    </source>
</evidence>
<feature type="domain" description="Aldehyde dehydrogenase" evidence="5">
    <location>
        <begin position="28"/>
        <end position="487"/>
    </location>
</feature>
<dbReference type="Proteomes" id="UP000182054">
    <property type="component" value="Unassembled WGS sequence"/>
</dbReference>
<dbReference type="GO" id="GO:0016620">
    <property type="term" value="F:oxidoreductase activity, acting on the aldehyde or oxo group of donors, NAD or NADP as acceptor"/>
    <property type="evidence" value="ECO:0007669"/>
    <property type="project" value="InterPro"/>
</dbReference>
<reference evidence="6 7" key="1">
    <citation type="submission" date="2016-10" db="EMBL/GenBank/DDBJ databases">
        <authorList>
            <person name="de Groot N.N."/>
        </authorList>
    </citation>
    <scope>NUCLEOTIDE SEQUENCE [LARGE SCALE GENOMIC DNA]</scope>
    <source>
        <strain evidence="6 7">DSM 44908</strain>
    </source>
</reference>
<accession>A0A1I0UE86</accession>
<evidence type="ECO:0000256" key="2">
    <source>
        <dbReference type="ARBA" id="ARBA00023002"/>
    </source>
</evidence>
<dbReference type="AlphaFoldDB" id="A0A1I0UE86"/>
<dbReference type="PROSITE" id="PS00070">
    <property type="entry name" value="ALDEHYDE_DEHYDR_CYS"/>
    <property type="match status" value="1"/>
</dbReference>
<gene>
    <name evidence="6" type="ORF">SAMN05444374_11830</name>
</gene>
<dbReference type="InterPro" id="IPR016163">
    <property type="entry name" value="Ald_DH_C"/>
</dbReference>
<dbReference type="FunFam" id="3.40.605.10:FF:000001">
    <property type="entry name" value="Aldehyde dehydrogenase 1"/>
    <property type="match status" value="1"/>
</dbReference>
<dbReference type="Gene3D" id="3.40.309.10">
    <property type="entry name" value="Aldehyde Dehydrogenase, Chain A, domain 2"/>
    <property type="match status" value="1"/>
</dbReference>
<dbReference type="InterPro" id="IPR015590">
    <property type="entry name" value="Aldehyde_DH_dom"/>
</dbReference>
<dbReference type="PROSITE" id="PS00687">
    <property type="entry name" value="ALDEHYDE_DEHYDR_GLU"/>
    <property type="match status" value="1"/>
</dbReference>
<dbReference type="PANTHER" id="PTHR11699">
    <property type="entry name" value="ALDEHYDE DEHYDROGENASE-RELATED"/>
    <property type="match status" value="1"/>
</dbReference>
<dbReference type="InterPro" id="IPR016162">
    <property type="entry name" value="Ald_DH_N"/>
</dbReference>
<dbReference type="GeneID" id="85487472"/>
<name>A0A1I0UE86_9NOCA</name>
<dbReference type="InterPro" id="IPR029510">
    <property type="entry name" value="Ald_DH_CS_GLU"/>
</dbReference>
<evidence type="ECO:0000256" key="4">
    <source>
        <dbReference type="RuleBase" id="RU003345"/>
    </source>
</evidence>
<dbReference type="Gene3D" id="3.40.605.10">
    <property type="entry name" value="Aldehyde Dehydrogenase, Chain A, domain 1"/>
    <property type="match status" value="1"/>
</dbReference>
<dbReference type="InterPro" id="IPR016161">
    <property type="entry name" value="Ald_DH/histidinol_DH"/>
</dbReference>